<dbReference type="Pfam" id="PF06220">
    <property type="entry name" value="zf-U1"/>
    <property type="match status" value="1"/>
</dbReference>
<evidence type="ECO:0000256" key="10">
    <source>
        <dbReference type="ARBA" id="ARBA00076547"/>
    </source>
</evidence>
<keyword evidence="4" id="KW-0747">Spliceosome</keyword>
<feature type="region of interest" description="Disordered" evidence="11">
    <location>
        <begin position="168"/>
        <end position="206"/>
    </location>
</feature>
<reference evidence="13" key="3">
    <citation type="submission" date="2025-09" db="UniProtKB">
        <authorList>
            <consortium name="Ensembl"/>
        </authorList>
    </citation>
    <scope>IDENTIFICATION</scope>
</reference>
<evidence type="ECO:0000256" key="6">
    <source>
        <dbReference type="ARBA" id="ARBA00022833"/>
    </source>
</evidence>
<sequence length="386" mass="42055">MGKRYFCDYCDRSFQDNLHNRKKHLNGVQHLRAKRAWYDLFRDAAAILQEEQSKKPCRKFLQTGQCDFGANCRFSHMTEQDLEKLSAQVQGEQRLKELRQEGADVPLGTIEDWLEKRAKRLSAAQSNSFRDLLPLGLAGHRAPAGNHRGYCMGVPWAHRRAGSNTLEQDGALSSRGEDPVSPQNKLLSPQGCCRMGPPARSPLGLGVPGRAVPGLAGELQPVSGGTSQSALCAAGGISREAFREMSRSWDPAKAQPRWALPGVLWQLLLGEEGNGDGAGMGWGENGNGDGMGWGRGWNRNGAGMGTGSGTRLRPPHAACRSGETETPFPPPKPFSVLQKPQTQVFFLPARHHPVGTDSSRVLLAPRPAAPPSNRSQREIFFLPASV</sequence>
<name>A0A8C3CDR2_CAIMO</name>
<keyword evidence="8" id="KW-0539">Nucleus</keyword>
<dbReference type="SMART" id="SM00356">
    <property type="entry name" value="ZnF_C3H1"/>
    <property type="match status" value="1"/>
</dbReference>
<dbReference type="GO" id="GO:0005689">
    <property type="term" value="C:U12-type spliceosomal complex"/>
    <property type="evidence" value="ECO:0007669"/>
    <property type="project" value="TreeGrafter"/>
</dbReference>
<reference evidence="13" key="2">
    <citation type="submission" date="2025-08" db="UniProtKB">
        <authorList>
            <consortium name="Ensembl"/>
        </authorList>
    </citation>
    <scope>IDENTIFICATION</scope>
</reference>
<evidence type="ECO:0000313" key="14">
    <source>
        <dbReference type="Proteomes" id="UP000694556"/>
    </source>
</evidence>
<evidence type="ECO:0000256" key="11">
    <source>
        <dbReference type="SAM" id="MobiDB-lite"/>
    </source>
</evidence>
<dbReference type="FunFam" id="4.10.1000.10:FF:000025">
    <property type="entry name" value="Zinc finger matrin-type protein 5"/>
    <property type="match status" value="1"/>
</dbReference>
<keyword evidence="6" id="KW-0862">Zinc</keyword>
<dbReference type="PANTHER" id="PTHR16465:SF0">
    <property type="entry name" value="ZINC FINGER MATRIN-TYPE PROTEIN 5"/>
    <property type="match status" value="1"/>
</dbReference>
<dbReference type="SUPFAM" id="SSF90229">
    <property type="entry name" value="CCCH zinc finger"/>
    <property type="match status" value="1"/>
</dbReference>
<keyword evidence="2" id="KW-0507">mRNA processing</keyword>
<dbReference type="InterPro" id="IPR036236">
    <property type="entry name" value="Znf_C2H2_sf"/>
</dbReference>
<organism evidence="13 14">
    <name type="scientific">Cairina moschata</name>
    <name type="common">Muscovy duck</name>
    <dbReference type="NCBI Taxonomy" id="8855"/>
    <lineage>
        <taxon>Eukaryota</taxon>
        <taxon>Metazoa</taxon>
        <taxon>Chordata</taxon>
        <taxon>Craniata</taxon>
        <taxon>Vertebrata</taxon>
        <taxon>Euteleostomi</taxon>
        <taxon>Archelosauria</taxon>
        <taxon>Archosauria</taxon>
        <taxon>Dinosauria</taxon>
        <taxon>Saurischia</taxon>
        <taxon>Theropoda</taxon>
        <taxon>Coelurosauria</taxon>
        <taxon>Aves</taxon>
        <taxon>Neognathae</taxon>
        <taxon>Galloanserae</taxon>
        <taxon>Anseriformes</taxon>
        <taxon>Anatidae</taxon>
        <taxon>Anatinae</taxon>
        <taxon>Cairina</taxon>
    </lineage>
</organism>
<keyword evidence="7" id="KW-0508">mRNA splicing</keyword>
<dbReference type="InterPro" id="IPR013085">
    <property type="entry name" value="U1-CZ_Znf_C2H2"/>
</dbReference>
<evidence type="ECO:0000256" key="5">
    <source>
        <dbReference type="ARBA" id="ARBA00022771"/>
    </source>
</evidence>
<comment type="subcellular location">
    <subcellularLocation>
        <location evidence="1">Nucleus</location>
    </subcellularLocation>
</comment>
<dbReference type="Gene3D" id="3.30.160.60">
    <property type="entry name" value="Classic Zinc Finger"/>
    <property type="match status" value="1"/>
</dbReference>
<dbReference type="AlphaFoldDB" id="A0A8C3CDR2"/>
<dbReference type="GO" id="GO:0008380">
    <property type="term" value="P:RNA splicing"/>
    <property type="evidence" value="ECO:0007669"/>
    <property type="project" value="UniProtKB-KW"/>
</dbReference>
<dbReference type="SUPFAM" id="SSF57667">
    <property type="entry name" value="beta-beta-alpha zinc fingers"/>
    <property type="match status" value="1"/>
</dbReference>
<dbReference type="Ensembl" id="ENSCMMT00000019202.1">
    <property type="protein sequence ID" value="ENSCMMP00000017461.1"/>
    <property type="gene ID" value="ENSCMMG00000011109.1"/>
</dbReference>
<dbReference type="GO" id="GO:0006397">
    <property type="term" value="P:mRNA processing"/>
    <property type="evidence" value="ECO:0007669"/>
    <property type="project" value="UniProtKB-KW"/>
</dbReference>
<evidence type="ECO:0000313" key="13">
    <source>
        <dbReference type="Ensembl" id="ENSCMMP00000017461.1"/>
    </source>
</evidence>
<keyword evidence="5" id="KW-0863">Zinc-finger</keyword>
<dbReference type="InterPro" id="IPR036855">
    <property type="entry name" value="Znf_CCCH_sf"/>
</dbReference>
<dbReference type="FunFam" id="3.30.160.60:FF:000741">
    <property type="entry name" value="Zinc finger matrin-type protein 5"/>
    <property type="match status" value="1"/>
</dbReference>
<evidence type="ECO:0000256" key="7">
    <source>
        <dbReference type="ARBA" id="ARBA00023187"/>
    </source>
</evidence>
<dbReference type="GO" id="GO:0008270">
    <property type="term" value="F:zinc ion binding"/>
    <property type="evidence" value="ECO:0007669"/>
    <property type="project" value="UniProtKB-KW"/>
</dbReference>
<dbReference type="Proteomes" id="UP000694556">
    <property type="component" value="Chromosome 16"/>
</dbReference>
<dbReference type="PANTHER" id="PTHR16465">
    <property type="entry name" value="NUCLEASE-RELATED"/>
    <property type="match status" value="1"/>
</dbReference>
<dbReference type="InterPro" id="IPR000571">
    <property type="entry name" value="Znf_CCCH"/>
</dbReference>
<feature type="domain" description="C3H1-type" evidence="12">
    <location>
        <begin position="52"/>
        <end position="78"/>
    </location>
</feature>
<evidence type="ECO:0000256" key="3">
    <source>
        <dbReference type="ARBA" id="ARBA00022723"/>
    </source>
</evidence>
<dbReference type="Gene3D" id="4.10.1000.10">
    <property type="entry name" value="Zinc finger, CCCH-type"/>
    <property type="match status" value="1"/>
</dbReference>
<keyword evidence="3" id="KW-0479">Metal-binding</keyword>
<keyword evidence="14" id="KW-1185">Reference proteome</keyword>
<evidence type="ECO:0000256" key="1">
    <source>
        <dbReference type="ARBA" id="ARBA00004123"/>
    </source>
</evidence>
<reference evidence="13" key="1">
    <citation type="submission" date="2018-09" db="EMBL/GenBank/DDBJ databases">
        <title>Common duck and Muscovy duck high density SNP chip.</title>
        <authorList>
            <person name="Vignal A."/>
            <person name="Thebault N."/>
            <person name="Warren W.C."/>
        </authorList>
    </citation>
    <scope>NUCLEOTIDE SEQUENCE [LARGE SCALE GENOMIC DNA]</scope>
</reference>
<dbReference type="Pfam" id="PF00642">
    <property type="entry name" value="zf-CCCH"/>
    <property type="match status" value="1"/>
</dbReference>
<evidence type="ECO:0000256" key="4">
    <source>
        <dbReference type="ARBA" id="ARBA00022728"/>
    </source>
</evidence>
<evidence type="ECO:0000256" key="9">
    <source>
        <dbReference type="ARBA" id="ARBA00067764"/>
    </source>
</evidence>
<accession>A0A8C3CDR2</accession>
<feature type="region of interest" description="Disordered" evidence="11">
    <location>
        <begin position="305"/>
        <end position="328"/>
    </location>
</feature>
<evidence type="ECO:0000256" key="2">
    <source>
        <dbReference type="ARBA" id="ARBA00022664"/>
    </source>
</evidence>
<evidence type="ECO:0000259" key="12">
    <source>
        <dbReference type="SMART" id="SM00356"/>
    </source>
</evidence>
<evidence type="ECO:0000256" key="8">
    <source>
        <dbReference type="ARBA" id="ARBA00023242"/>
    </source>
</evidence>
<proteinExistence type="predicted"/>
<protein>
    <recommendedName>
        <fullName evidence="9">Zinc finger matrin-type protein 5</fullName>
    </recommendedName>
    <alternativeName>
        <fullName evidence="10">U11/U12 small nuclear ribonucleoprotein 20 kDa protein</fullName>
    </alternativeName>
</protein>